<name>M4B8L0_HYAAE</name>
<evidence type="ECO:0000313" key="1">
    <source>
        <dbReference type="EnsemblProtists" id="HpaP802617"/>
    </source>
</evidence>
<dbReference type="HOGENOM" id="CLU_1672630_0_0_1"/>
<reference evidence="1" key="2">
    <citation type="submission" date="2015-06" db="UniProtKB">
        <authorList>
            <consortium name="EnsemblProtists"/>
        </authorList>
    </citation>
    <scope>IDENTIFICATION</scope>
    <source>
        <strain evidence="1">Emoy2</strain>
    </source>
</reference>
<dbReference type="Proteomes" id="UP000011713">
    <property type="component" value="Unassembled WGS sequence"/>
</dbReference>
<sequence>MVNDRALVGLNSFDADLQSIIMPNRALHLNYQQVRSIRTERQSSFIHKICQWITVYLLELHVSYPTAPVHTTDQRATHDKTLHLPPPPQQLMFLVLLKLNKLVLHRKLNALLRCLSRPRLRWRSSLHRVFQNNETTHLGMVVVGPSQQTKCYTRNRYS</sequence>
<dbReference type="InParanoid" id="M4B8L0"/>
<dbReference type="EnsemblProtists" id="HpaT802617">
    <property type="protein sequence ID" value="HpaP802617"/>
    <property type="gene ID" value="HpaG802617"/>
</dbReference>
<organism evidence="1 2">
    <name type="scientific">Hyaloperonospora arabidopsidis (strain Emoy2)</name>
    <name type="common">Downy mildew agent</name>
    <name type="synonym">Peronospora arabidopsidis</name>
    <dbReference type="NCBI Taxonomy" id="559515"/>
    <lineage>
        <taxon>Eukaryota</taxon>
        <taxon>Sar</taxon>
        <taxon>Stramenopiles</taxon>
        <taxon>Oomycota</taxon>
        <taxon>Peronosporomycetes</taxon>
        <taxon>Peronosporales</taxon>
        <taxon>Peronosporaceae</taxon>
        <taxon>Hyaloperonospora</taxon>
    </lineage>
</organism>
<evidence type="ECO:0000313" key="2">
    <source>
        <dbReference type="Proteomes" id="UP000011713"/>
    </source>
</evidence>
<protein>
    <submittedName>
        <fullName evidence="1">Uncharacterized protein</fullName>
    </submittedName>
</protein>
<accession>M4B8L0</accession>
<dbReference type="EMBL" id="JH597989">
    <property type="status" value="NOT_ANNOTATED_CDS"/>
    <property type="molecule type" value="Genomic_DNA"/>
</dbReference>
<dbReference type="VEuPathDB" id="FungiDB:HpaG802617"/>
<keyword evidence="2" id="KW-1185">Reference proteome</keyword>
<dbReference type="AlphaFoldDB" id="M4B8L0"/>
<reference evidence="2" key="1">
    <citation type="journal article" date="2010" name="Science">
        <title>Signatures of adaptation to obligate biotrophy in the Hyaloperonospora arabidopsidis genome.</title>
        <authorList>
            <person name="Baxter L."/>
            <person name="Tripathy S."/>
            <person name="Ishaque N."/>
            <person name="Boot N."/>
            <person name="Cabral A."/>
            <person name="Kemen E."/>
            <person name="Thines M."/>
            <person name="Ah-Fong A."/>
            <person name="Anderson R."/>
            <person name="Badejoko W."/>
            <person name="Bittner-Eddy P."/>
            <person name="Boore J.L."/>
            <person name="Chibucos M.C."/>
            <person name="Coates M."/>
            <person name="Dehal P."/>
            <person name="Delehaunty K."/>
            <person name="Dong S."/>
            <person name="Downton P."/>
            <person name="Dumas B."/>
            <person name="Fabro G."/>
            <person name="Fronick C."/>
            <person name="Fuerstenberg S.I."/>
            <person name="Fulton L."/>
            <person name="Gaulin E."/>
            <person name="Govers F."/>
            <person name="Hughes L."/>
            <person name="Humphray S."/>
            <person name="Jiang R.H."/>
            <person name="Judelson H."/>
            <person name="Kamoun S."/>
            <person name="Kyung K."/>
            <person name="Meijer H."/>
            <person name="Minx P."/>
            <person name="Morris P."/>
            <person name="Nelson J."/>
            <person name="Phuntumart V."/>
            <person name="Qutob D."/>
            <person name="Rehmany A."/>
            <person name="Rougon-Cardoso A."/>
            <person name="Ryden P."/>
            <person name="Torto-Alalibo T."/>
            <person name="Studholme D."/>
            <person name="Wang Y."/>
            <person name="Win J."/>
            <person name="Wood J."/>
            <person name="Clifton S.W."/>
            <person name="Rogers J."/>
            <person name="Van den Ackerveken G."/>
            <person name="Jones J.D."/>
            <person name="McDowell J.M."/>
            <person name="Beynon J."/>
            <person name="Tyler B.M."/>
        </authorList>
    </citation>
    <scope>NUCLEOTIDE SEQUENCE [LARGE SCALE GENOMIC DNA]</scope>
    <source>
        <strain evidence="2">Emoy2</strain>
    </source>
</reference>
<proteinExistence type="predicted"/>